<feature type="compositionally biased region" description="Basic and acidic residues" evidence="1">
    <location>
        <begin position="1"/>
        <end position="25"/>
    </location>
</feature>
<name>A0ABR3PR58_9PEZI</name>
<evidence type="ECO:0000313" key="2">
    <source>
        <dbReference type="EMBL" id="KAL1311664.1"/>
    </source>
</evidence>
<proteinExistence type="predicted"/>
<comment type="caution">
    <text evidence="2">The sequence shown here is derived from an EMBL/GenBank/DDBJ whole genome shotgun (WGS) entry which is preliminary data.</text>
</comment>
<evidence type="ECO:0000256" key="1">
    <source>
        <dbReference type="SAM" id="MobiDB-lite"/>
    </source>
</evidence>
<sequence>MMNEAEERSRVMTEDLHDKSDHSESSELAQDNLEANHESRRLTKEASTETINHISDDESINNEESNVATSSRIDSYLKEGDESSTIEAPDQPLSPYDWARLDESYHDMVKEKNDQEQQLATDFQALCQFFTIWAETSSTREVDRSFKRIKTQSTYVQHEEAVLEERRAHYVKVVGAFQAALALLDT</sequence>
<dbReference type="GeneID" id="95975473"/>
<accession>A0ABR3PR58</accession>
<keyword evidence="3" id="KW-1185">Reference proteome</keyword>
<protein>
    <submittedName>
        <fullName evidence="2">Uncharacterized protein</fullName>
    </submittedName>
</protein>
<dbReference type="RefSeq" id="XP_069204513.1">
    <property type="nucleotide sequence ID" value="XM_069341002.1"/>
</dbReference>
<gene>
    <name evidence="2" type="ORF">AAFC00_001770</name>
</gene>
<reference evidence="2 3" key="1">
    <citation type="submission" date="2024-07" db="EMBL/GenBank/DDBJ databases">
        <title>Draft sequence of the Neodothiora populina.</title>
        <authorList>
            <person name="Drown D.D."/>
            <person name="Schuette U.S."/>
            <person name="Buechlein A.B."/>
            <person name="Rusch D.R."/>
            <person name="Winton L.W."/>
            <person name="Adams G.A."/>
        </authorList>
    </citation>
    <scope>NUCLEOTIDE SEQUENCE [LARGE SCALE GENOMIC DNA]</scope>
    <source>
        <strain evidence="2 3">CPC 39397</strain>
    </source>
</reference>
<evidence type="ECO:0000313" key="3">
    <source>
        <dbReference type="Proteomes" id="UP001562354"/>
    </source>
</evidence>
<dbReference type="EMBL" id="JBFMKM010000001">
    <property type="protein sequence ID" value="KAL1311664.1"/>
    <property type="molecule type" value="Genomic_DNA"/>
</dbReference>
<organism evidence="2 3">
    <name type="scientific">Neodothiora populina</name>
    <dbReference type="NCBI Taxonomy" id="2781224"/>
    <lineage>
        <taxon>Eukaryota</taxon>
        <taxon>Fungi</taxon>
        <taxon>Dikarya</taxon>
        <taxon>Ascomycota</taxon>
        <taxon>Pezizomycotina</taxon>
        <taxon>Dothideomycetes</taxon>
        <taxon>Dothideomycetidae</taxon>
        <taxon>Dothideales</taxon>
        <taxon>Dothioraceae</taxon>
        <taxon>Neodothiora</taxon>
    </lineage>
</organism>
<feature type="region of interest" description="Disordered" evidence="1">
    <location>
        <begin position="1"/>
        <end position="69"/>
    </location>
</feature>
<feature type="region of interest" description="Disordered" evidence="1">
    <location>
        <begin position="78"/>
        <end position="97"/>
    </location>
</feature>
<dbReference type="Proteomes" id="UP001562354">
    <property type="component" value="Unassembled WGS sequence"/>
</dbReference>
<feature type="compositionally biased region" description="Basic and acidic residues" evidence="1">
    <location>
        <begin position="34"/>
        <end position="47"/>
    </location>
</feature>